<dbReference type="PANTHER" id="PTHR48449:SF1">
    <property type="entry name" value="DUF1985 DOMAIN-CONTAINING PROTEIN"/>
    <property type="match status" value="1"/>
</dbReference>
<dbReference type="Proteomes" id="UP001428341">
    <property type="component" value="Unassembled WGS sequence"/>
</dbReference>
<keyword evidence="2" id="KW-1185">Reference proteome</keyword>
<dbReference type="AlphaFoldDB" id="A0AAP0LMP2"/>
<accession>A0AAP0LMP2</accession>
<evidence type="ECO:0000313" key="1">
    <source>
        <dbReference type="EMBL" id="KAK9174899.1"/>
    </source>
</evidence>
<sequence length="161" mass="18943">MKNVIAIRQNRERANPDYVPEKEAYSLHGCPFAVQVWALEIFSEVCETFSSKCKHVKYPRILNWTITKHVSSNSLDYSIFDKKKVLEKLDVADEIEASQPNLQWFWQTNWLQQLENDLRYLDTLARGEDIQTNCTHAHVSSYRKQLAERLFYDQSLLSKSN</sequence>
<comment type="caution">
    <text evidence="1">The sequence shown here is derived from an EMBL/GenBank/DDBJ whole genome shotgun (WGS) entry which is preliminary data.</text>
</comment>
<protein>
    <submittedName>
        <fullName evidence="1">Uncharacterized protein</fullName>
    </submittedName>
</protein>
<organism evidence="1 2">
    <name type="scientific">Citrus x changshan-huyou</name>
    <dbReference type="NCBI Taxonomy" id="2935761"/>
    <lineage>
        <taxon>Eukaryota</taxon>
        <taxon>Viridiplantae</taxon>
        <taxon>Streptophyta</taxon>
        <taxon>Embryophyta</taxon>
        <taxon>Tracheophyta</taxon>
        <taxon>Spermatophyta</taxon>
        <taxon>Magnoliopsida</taxon>
        <taxon>eudicotyledons</taxon>
        <taxon>Gunneridae</taxon>
        <taxon>Pentapetalae</taxon>
        <taxon>rosids</taxon>
        <taxon>malvids</taxon>
        <taxon>Sapindales</taxon>
        <taxon>Rutaceae</taxon>
        <taxon>Aurantioideae</taxon>
        <taxon>Citrus</taxon>
    </lineage>
</organism>
<evidence type="ECO:0000313" key="2">
    <source>
        <dbReference type="Proteomes" id="UP001428341"/>
    </source>
</evidence>
<dbReference type="EMBL" id="JBCGBO010000025">
    <property type="protein sequence ID" value="KAK9174899.1"/>
    <property type="molecule type" value="Genomic_DNA"/>
</dbReference>
<reference evidence="1 2" key="1">
    <citation type="submission" date="2024-05" db="EMBL/GenBank/DDBJ databases">
        <title>Haplotype-resolved chromosome-level genome assembly of Huyou (Citrus changshanensis).</title>
        <authorList>
            <person name="Miao C."/>
            <person name="Chen W."/>
            <person name="Wu Y."/>
            <person name="Wang L."/>
            <person name="Zhao S."/>
            <person name="Grierson D."/>
            <person name="Xu C."/>
            <person name="Chen K."/>
        </authorList>
    </citation>
    <scope>NUCLEOTIDE SEQUENCE [LARGE SCALE GENOMIC DNA]</scope>
    <source>
        <strain evidence="1">01-14</strain>
        <tissue evidence="1">Leaf</tissue>
    </source>
</reference>
<dbReference type="PANTHER" id="PTHR48449">
    <property type="entry name" value="DUF1985 DOMAIN-CONTAINING PROTEIN"/>
    <property type="match status" value="1"/>
</dbReference>
<proteinExistence type="predicted"/>
<name>A0AAP0LMP2_9ROSI</name>
<gene>
    <name evidence="1" type="ORF">WN944_026903</name>
</gene>